<feature type="domain" description="PucR C-terminal helix-turn-helix" evidence="1">
    <location>
        <begin position="244"/>
        <end position="287"/>
    </location>
</feature>
<dbReference type="PANTHER" id="PTHR33744:SF15">
    <property type="entry name" value="CARBOHYDRATE DIACID REGULATOR"/>
    <property type="match status" value="1"/>
</dbReference>
<evidence type="ECO:0000313" key="3">
    <source>
        <dbReference type="Proteomes" id="UP000051576"/>
    </source>
</evidence>
<dbReference type="SUPFAM" id="SSF46689">
    <property type="entry name" value="Homeodomain-like"/>
    <property type="match status" value="1"/>
</dbReference>
<dbReference type="Gene3D" id="1.10.10.2840">
    <property type="entry name" value="PucR C-terminal helix-turn-helix domain"/>
    <property type="match status" value="1"/>
</dbReference>
<dbReference type="OrthoDB" id="9792148at2"/>
<comment type="caution">
    <text evidence="2">The sequence shown here is derived from an EMBL/GenBank/DDBJ whole genome shotgun (WGS) entry which is preliminary data.</text>
</comment>
<dbReference type="Pfam" id="PF13556">
    <property type="entry name" value="HTH_30"/>
    <property type="match status" value="1"/>
</dbReference>
<dbReference type="EMBL" id="AYYX01000019">
    <property type="protein sequence ID" value="KRM88855.1"/>
    <property type="molecule type" value="Genomic_DNA"/>
</dbReference>
<accession>A0A0R2CB97</accession>
<dbReference type="Proteomes" id="UP000051576">
    <property type="component" value="Unassembled WGS sequence"/>
</dbReference>
<evidence type="ECO:0000259" key="1">
    <source>
        <dbReference type="Pfam" id="PF13556"/>
    </source>
</evidence>
<dbReference type="PATRIC" id="fig|1133569.4.peg.695"/>
<protein>
    <submittedName>
        <fullName evidence="2">Transcriptional regulator</fullName>
    </submittedName>
</protein>
<dbReference type="PANTHER" id="PTHR33744">
    <property type="entry name" value="CARBOHYDRATE DIACID REGULATOR"/>
    <property type="match status" value="1"/>
</dbReference>
<keyword evidence="3" id="KW-1185">Reference proteome</keyword>
<dbReference type="InterPro" id="IPR051448">
    <property type="entry name" value="CdaR-like_regulators"/>
</dbReference>
<gene>
    <name evidence="2" type="ORF">FD21_GL000643</name>
</gene>
<dbReference type="InterPro" id="IPR042070">
    <property type="entry name" value="PucR_C-HTH_sf"/>
</dbReference>
<dbReference type="eggNOG" id="COG2508">
    <property type="taxonomic scope" value="Bacteria"/>
</dbReference>
<dbReference type="InterPro" id="IPR009057">
    <property type="entry name" value="Homeodomain-like_sf"/>
</dbReference>
<reference evidence="2 3" key="1">
    <citation type="journal article" date="2015" name="Genome Announc.">
        <title>Expanding the biotechnology potential of lactobacilli through comparative genomics of 213 strains and associated genera.</title>
        <authorList>
            <person name="Sun Z."/>
            <person name="Harris H.M."/>
            <person name="McCann A."/>
            <person name="Guo C."/>
            <person name="Argimon S."/>
            <person name="Zhang W."/>
            <person name="Yang X."/>
            <person name="Jeffery I.B."/>
            <person name="Cooney J.C."/>
            <person name="Kagawa T.F."/>
            <person name="Liu W."/>
            <person name="Song Y."/>
            <person name="Salvetti E."/>
            <person name="Wrobel A."/>
            <person name="Rasinkangas P."/>
            <person name="Parkhill J."/>
            <person name="Rea M.C."/>
            <person name="O'Sullivan O."/>
            <person name="Ritari J."/>
            <person name="Douillard F.P."/>
            <person name="Paul Ross R."/>
            <person name="Yang R."/>
            <person name="Briner A.E."/>
            <person name="Felis G.E."/>
            <person name="de Vos W.M."/>
            <person name="Barrangou R."/>
            <person name="Klaenhammer T.R."/>
            <person name="Caufield P.W."/>
            <person name="Cui Y."/>
            <person name="Zhang H."/>
            <person name="O'Toole P.W."/>
        </authorList>
    </citation>
    <scope>NUCLEOTIDE SEQUENCE [LARGE SCALE GENOMIC DNA]</scope>
    <source>
        <strain evidence="2 3">DSM 20605</strain>
    </source>
</reference>
<dbReference type="STRING" id="1133569.FD21_GL000643"/>
<name>A0A0R2CB97_9LACO</name>
<dbReference type="InterPro" id="IPR025736">
    <property type="entry name" value="PucR_C-HTH_dom"/>
</dbReference>
<organism evidence="2 3">
    <name type="scientific">Liquorilactobacillus vini DSM 20605</name>
    <dbReference type="NCBI Taxonomy" id="1133569"/>
    <lineage>
        <taxon>Bacteria</taxon>
        <taxon>Bacillati</taxon>
        <taxon>Bacillota</taxon>
        <taxon>Bacilli</taxon>
        <taxon>Lactobacillales</taxon>
        <taxon>Lactobacillaceae</taxon>
        <taxon>Liquorilactobacillus</taxon>
    </lineage>
</organism>
<evidence type="ECO:0000313" key="2">
    <source>
        <dbReference type="EMBL" id="KRM88855.1"/>
    </source>
</evidence>
<sequence length="298" mass="34596">MEETAMELTELLTIYPNSTITSQPLNLQDYLSFPLNQEWINFPNAELSAHEKKLLNLLFKNKQINLLNNEFSNDPWAAYLNVPGSKLPTLNQKIRIILFQVDFRKSDYQLSAWSNFFAKMLPQPCLTNLQIDERCGLVLEPFSSDSPNLKEFDGIRQTLDSDFSTNSKVFIGHFWQPSPTLRNILLLEKKFFQSEITTVRSNTFCLPQIFLQAVSQQILAPELLAAYRTELNSYPEIQAIIPTLYHQQGNLSSAAKELFLHRNTLQYRLDKFYRETQLSLKNMNDLVFCYFLLISNNC</sequence>
<dbReference type="AlphaFoldDB" id="A0A0R2CB97"/>
<proteinExistence type="predicted"/>